<dbReference type="HAMAP" id="MF_00081">
    <property type="entry name" value="HrcA"/>
    <property type="match status" value="1"/>
</dbReference>
<dbReference type="InterPro" id="IPR001034">
    <property type="entry name" value="DeoR_HTH"/>
</dbReference>
<dbReference type="GO" id="GO:0003700">
    <property type="term" value="F:DNA-binding transcription factor activity"/>
    <property type="evidence" value="ECO:0007669"/>
    <property type="project" value="InterPro"/>
</dbReference>
<dbReference type="Pfam" id="PF08220">
    <property type="entry name" value="HTH_DeoR"/>
    <property type="match status" value="1"/>
</dbReference>
<reference evidence="8 9" key="1">
    <citation type="submission" date="2016-10" db="EMBL/GenBank/DDBJ databases">
        <authorList>
            <person name="de Groot N.N."/>
        </authorList>
    </citation>
    <scope>NUCLEOTIDE SEQUENCE [LARGE SCALE GENOMIC DNA]</scope>
    <source>
        <strain evidence="8 9">DSM 20475</strain>
    </source>
</reference>
<evidence type="ECO:0000259" key="7">
    <source>
        <dbReference type="Pfam" id="PF08220"/>
    </source>
</evidence>
<dbReference type="OrthoDB" id="9783139at2"/>
<feature type="domain" description="Heat-inducible transcription repressor HrcA C-terminal" evidence="6">
    <location>
        <begin position="132"/>
        <end position="324"/>
    </location>
</feature>
<evidence type="ECO:0000256" key="5">
    <source>
        <dbReference type="HAMAP-Rule" id="MF_00081"/>
    </source>
</evidence>
<keyword evidence="1 5" id="KW-0678">Repressor</keyword>
<dbReference type="Pfam" id="PF01628">
    <property type="entry name" value="HrcA"/>
    <property type="match status" value="1"/>
</dbReference>
<evidence type="ECO:0000313" key="8">
    <source>
        <dbReference type="EMBL" id="SDD63254.1"/>
    </source>
</evidence>
<evidence type="ECO:0000259" key="6">
    <source>
        <dbReference type="Pfam" id="PF01628"/>
    </source>
</evidence>
<dbReference type="InterPro" id="IPR036390">
    <property type="entry name" value="WH_DNA-bd_sf"/>
</dbReference>
<proteinExistence type="inferred from homology"/>
<evidence type="ECO:0000256" key="2">
    <source>
        <dbReference type="ARBA" id="ARBA00023015"/>
    </source>
</evidence>
<dbReference type="InterPro" id="IPR036388">
    <property type="entry name" value="WH-like_DNA-bd_sf"/>
</dbReference>
<evidence type="ECO:0000256" key="1">
    <source>
        <dbReference type="ARBA" id="ARBA00022491"/>
    </source>
</evidence>
<name>A0A1G6WBT1_PEPNI</name>
<keyword evidence="2 5" id="KW-0805">Transcription regulation</keyword>
<dbReference type="PANTHER" id="PTHR34824">
    <property type="entry name" value="HEAT-INDUCIBLE TRANSCRIPTION REPRESSOR HRCA"/>
    <property type="match status" value="1"/>
</dbReference>
<organism evidence="8 9">
    <name type="scientific">Peptococcus niger</name>
    <dbReference type="NCBI Taxonomy" id="2741"/>
    <lineage>
        <taxon>Bacteria</taxon>
        <taxon>Bacillati</taxon>
        <taxon>Bacillota</taxon>
        <taxon>Clostridia</taxon>
        <taxon>Eubacteriales</taxon>
        <taxon>Peptococcaceae</taxon>
        <taxon>Peptococcus</taxon>
    </lineage>
</organism>
<feature type="domain" description="HTH deoR-type" evidence="7">
    <location>
        <begin position="36"/>
        <end position="57"/>
    </location>
</feature>
<gene>
    <name evidence="5" type="primary">hrcA</name>
    <name evidence="8" type="ORF">SAMN04489866_1052</name>
</gene>
<dbReference type="SUPFAM" id="SSF55781">
    <property type="entry name" value="GAF domain-like"/>
    <property type="match status" value="1"/>
</dbReference>
<dbReference type="GO" id="GO:0045892">
    <property type="term" value="P:negative regulation of DNA-templated transcription"/>
    <property type="evidence" value="ECO:0007669"/>
    <property type="project" value="UniProtKB-UniRule"/>
</dbReference>
<dbReference type="InterPro" id="IPR002571">
    <property type="entry name" value="HrcA"/>
</dbReference>
<dbReference type="Proteomes" id="UP000198995">
    <property type="component" value="Unassembled WGS sequence"/>
</dbReference>
<sequence length="372" mass="41347">MGITERQERILEHLICDYVDSAEPVGSRTLSKKKDLGVSAATVRNDLSDLEEAGLVMAPHTSAGRIPTDEGLTYYITHLLPVRLAEQHGTDPFGIGQWLTAGKLNDDNMRLALVDWLAKTAGLPAMLYLPALAPEEQAVLARLNLIFLAPGRALLVMVTDDEQVNSELVDMPLSIGEKEMLIIEGLLNHYLRGLPLHYWRAPLAEFLQQQEGDLACFARHVIDRLGEAISHDGRRVVYVSGTLKLLDQPEFRNPDSLRRVLNALEQEETVPNLLASISGSAPVIRLGVELPDDALDDCAMVCTAYHIGRQRGHLGLLGPKRMNYLISARLLQTTVQVLEEAFRDKAMLVPEHQNDLAPLLHSFAWQLRDIRS</sequence>
<keyword evidence="9" id="KW-1185">Reference proteome</keyword>
<comment type="similarity">
    <text evidence="5">Belongs to the HrcA family.</text>
</comment>
<evidence type="ECO:0000256" key="4">
    <source>
        <dbReference type="ARBA" id="ARBA00023163"/>
    </source>
</evidence>
<dbReference type="Gene3D" id="3.30.450.40">
    <property type="match status" value="1"/>
</dbReference>
<evidence type="ECO:0000313" key="9">
    <source>
        <dbReference type="Proteomes" id="UP000198995"/>
    </source>
</evidence>
<dbReference type="RefSeq" id="WP_091791685.1">
    <property type="nucleotide sequence ID" value="NZ_FNAF01000005.1"/>
</dbReference>
<dbReference type="NCBIfam" id="TIGR00331">
    <property type="entry name" value="hrcA"/>
    <property type="match status" value="1"/>
</dbReference>
<dbReference type="PANTHER" id="PTHR34824:SF1">
    <property type="entry name" value="HEAT-INDUCIBLE TRANSCRIPTION REPRESSOR HRCA"/>
    <property type="match status" value="1"/>
</dbReference>
<dbReference type="GO" id="GO:0003677">
    <property type="term" value="F:DNA binding"/>
    <property type="evidence" value="ECO:0007669"/>
    <property type="project" value="InterPro"/>
</dbReference>
<dbReference type="Gene3D" id="1.10.10.10">
    <property type="entry name" value="Winged helix-like DNA-binding domain superfamily/Winged helix DNA-binding domain"/>
    <property type="match status" value="1"/>
</dbReference>
<dbReference type="InterPro" id="IPR021153">
    <property type="entry name" value="HrcA_C"/>
</dbReference>
<dbReference type="EMBL" id="FNAF01000005">
    <property type="protein sequence ID" value="SDD63254.1"/>
    <property type="molecule type" value="Genomic_DNA"/>
</dbReference>
<dbReference type="AlphaFoldDB" id="A0A1G6WBT1"/>
<comment type="function">
    <text evidence="5">Negative regulator of class I heat shock genes (grpE-dnaK-dnaJ and groELS operons). Prevents heat-shock induction of these operons.</text>
</comment>
<keyword evidence="3 5" id="KW-0346">Stress response</keyword>
<protein>
    <recommendedName>
        <fullName evidence="5">Heat-inducible transcription repressor HrcA</fullName>
    </recommendedName>
</protein>
<dbReference type="PIRSF" id="PIRSF005485">
    <property type="entry name" value="HrcA"/>
    <property type="match status" value="1"/>
</dbReference>
<dbReference type="STRING" id="2741.SAMN04489866_1052"/>
<keyword evidence="4 5" id="KW-0804">Transcription</keyword>
<dbReference type="SUPFAM" id="SSF46785">
    <property type="entry name" value="Winged helix' DNA-binding domain"/>
    <property type="match status" value="1"/>
</dbReference>
<dbReference type="InterPro" id="IPR029016">
    <property type="entry name" value="GAF-like_dom_sf"/>
</dbReference>
<evidence type="ECO:0000256" key="3">
    <source>
        <dbReference type="ARBA" id="ARBA00023016"/>
    </source>
</evidence>
<accession>A0A1G6WBT1</accession>